<reference evidence="3" key="1">
    <citation type="journal article" date="2015" name="MBio">
        <title>Genome-Resolved Metagenomic Analysis Reveals Roles for Candidate Phyla and Other Microbial Community Members in Biogeochemical Transformations in Oil Reservoirs.</title>
        <authorList>
            <person name="Hu P."/>
            <person name="Tom L."/>
            <person name="Singh A."/>
            <person name="Thomas B.C."/>
            <person name="Baker B.J."/>
            <person name="Piceno Y.M."/>
            <person name="Andersen G.L."/>
            <person name="Banfield J.F."/>
        </authorList>
    </citation>
    <scope>NUCLEOTIDE SEQUENCE [LARGE SCALE GENOMIC DNA]</scope>
</reference>
<dbReference type="AlphaFoldDB" id="A0A117LTU4"/>
<dbReference type="InterPro" id="IPR043993">
    <property type="entry name" value="T4SS_pilin"/>
</dbReference>
<keyword evidence="1" id="KW-0812">Transmembrane</keyword>
<feature type="transmembrane region" description="Helical" evidence="1">
    <location>
        <begin position="90"/>
        <end position="111"/>
    </location>
</feature>
<feature type="transmembrane region" description="Helical" evidence="1">
    <location>
        <begin position="49"/>
        <end position="69"/>
    </location>
</feature>
<dbReference type="Proteomes" id="UP000053469">
    <property type="component" value="Unassembled WGS sequence"/>
</dbReference>
<keyword evidence="1" id="KW-0472">Membrane</keyword>
<gene>
    <name evidence="2" type="ORF">XD87_0281</name>
</gene>
<dbReference type="EMBL" id="LGGI01000033">
    <property type="protein sequence ID" value="KUK67182.1"/>
    <property type="molecule type" value="Genomic_DNA"/>
</dbReference>
<evidence type="ECO:0000256" key="1">
    <source>
        <dbReference type="SAM" id="Phobius"/>
    </source>
</evidence>
<keyword evidence="1" id="KW-1133">Transmembrane helix</keyword>
<proteinExistence type="predicted"/>
<accession>A0A117LTU4</accession>
<evidence type="ECO:0000313" key="2">
    <source>
        <dbReference type="EMBL" id="KUK67182.1"/>
    </source>
</evidence>
<sequence>MKITKALGAVTGAVSGLYWTGVVKAEELDEYLPDNPLGGDEDVLSLAQRVIRFAILLAALVCVAILIAAGYSYITAAGDEQKIEKAGKTLTYAIVGLVICFISVILVEFVLNNILVAG</sequence>
<protein>
    <submittedName>
        <fullName evidence="2">Seg</fullName>
    </submittedName>
</protein>
<evidence type="ECO:0000313" key="3">
    <source>
        <dbReference type="Proteomes" id="UP000053469"/>
    </source>
</evidence>
<comment type="caution">
    <text evidence="2">The sequence shown here is derived from an EMBL/GenBank/DDBJ whole genome shotgun (WGS) entry which is preliminary data.</text>
</comment>
<organism evidence="2 3">
    <name type="scientific">candidate division WS6 bacterium 36_33</name>
    <dbReference type="NCBI Taxonomy" id="1641388"/>
    <lineage>
        <taxon>Bacteria</taxon>
        <taxon>Candidatus Dojkabacteria</taxon>
    </lineage>
</organism>
<dbReference type="Pfam" id="PF18895">
    <property type="entry name" value="T4SS_pilin"/>
    <property type="match status" value="1"/>
</dbReference>
<name>A0A117LTU4_9BACT</name>